<sequence length="1125" mass="130952">MPRFRRDQIPFMPSCFINFVWAFSSFLSVDMIKLYSYQFMHDINYPGLFYGVFAISFILLIFLKFNRVFTTVMVVWFNLAVHLMFLLFMYFPVRSRIFFMIIFGLWSHLYAMNVISTLYLSSYNLGGLHGLIMGTTMSYYLGYFLQHAVEHPSDFSIASRRSTCNWFIAIRFITSVISFKFYRDYLEFFFYFEYNDSVKRTSMTDMFKWVDGRPVEIMSSVRITELMPSSIDYSCIKHLFMENQDETKVYLILIYFSYLTSSFFSPLLSPTPLVLSMFVRNEVYFVEFWGGLLGIIMAILLRRYIDKMVMIVYCIHLFFALASYLGFNTRLFNMYKLKNLLYALSFVASCLGTFVLVYSFINFISINSIVTCSNKNKDKHKPIEECVVCCKNDTATCLCYNKNNIETCSHAKDEGSKGNRLACANIWVPWNNHSTYRDWNYSDCQFCLSQNYCNKKSTCKCNTGSSTGENKHCCACACSVCREKNECNCNCGGVKDCDQGCCCKKNKGVVNYLLRNCVLSCCPYCDMCLLLECVKIKCVCACSHEKHESRNAIEKTTEEKDLSLTKIKLRMELSPNSHVFLCTYTDAPSKDLEKMRKLFCCCDETEKCKGQDCCIKCCKRCKKGDSCGKHFNIADYKSSSCCHYDLKLWMSLKELNTMFHIGQRPFKNKYHQVNSLVFSNQSCGNCCKGSGCCAKNPPEQKENCTDCRSADVVKLIEDSDLSQSGGAVRLKCATTGSGSSTCKCCCCCGGGKEKECKCSCSSRTSATCMCTEKRCRAVKVLPTNLPYQFRGVDIKRNEVISLLGFAVVLFCLIKLVIALGFSLINQRDSLKLNFVVGDFTSTNGMTIKTFPMLEYVSDRKSALERIENYNGPDEFLINYAIDLEVKDLEDRTRGIKEMMDELNSLKFDRWLEDIIKAPFEIMPEGYTKLRFYKHLNRYIDNALMNHAFKTADRIFMYFDRFPRRWEIEWNDFERRFLQNLKVYTSYSLSLNTVGYFDTNTEFQRLINNRQSLILSHLNSKNDNLTGYLMKNRELMEKYKKASPHRKLPRYIDLWEYRTNLIKGWAADKSLFLNWSPFVVSMDRILVWNKLYRGFYMRAFRERSRMSVRKDNLMEEYIHYVPEYKE</sequence>
<keyword evidence="1" id="KW-0472">Membrane</keyword>
<dbReference type="EMBL" id="CP056069">
    <property type="protein sequence ID" value="UKK00608.2"/>
    <property type="molecule type" value="Genomic_DNA"/>
</dbReference>
<evidence type="ECO:0000313" key="3">
    <source>
        <dbReference type="Proteomes" id="UP000244811"/>
    </source>
</evidence>
<reference evidence="2" key="1">
    <citation type="submission" date="2022-07" db="EMBL/GenBank/DDBJ databases">
        <title>Evaluation of T. orientalis genome assembly methods using nanopore sequencing and analysis of variation between genomes.</title>
        <authorList>
            <person name="Yam J."/>
            <person name="Micallef M.L."/>
            <person name="Liu M."/>
            <person name="Djordjevic S.P."/>
            <person name="Bogema D.R."/>
            <person name="Jenkins C."/>
        </authorList>
    </citation>
    <scope>NUCLEOTIDE SEQUENCE</scope>
    <source>
        <strain evidence="2">Goon Nure</strain>
    </source>
</reference>
<name>A0A976MAC7_THEOR</name>
<dbReference type="AlphaFoldDB" id="A0A976MAC7"/>
<protein>
    <submittedName>
        <fullName evidence="2">Uncharacterized protein</fullName>
    </submittedName>
</protein>
<feature type="transmembrane region" description="Helical" evidence="1">
    <location>
        <begin position="249"/>
        <end position="268"/>
    </location>
</feature>
<feature type="transmembrane region" description="Helical" evidence="1">
    <location>
        <begin position="165"/>
        <end position="182"/>
    </location>
</feature>
<feature type="transmembrane region" description="Helical" evidence="1">
    <location>
        <begin position="47"/>
        <end position="65"/>
    </location>
</feature>
<feature type="transmembrane region" description="Helical" evidence="1">
    <location>
        <begin position="97"/>
        <end position="120"/>
    </location>
</feature>
<proteinExistence type="predicted"/>
<dbReference type="Proteomes" id="UP000244811">
    <property type="component" value="Chromosome 1"/>
</dbReference>
<organism evidence="2 3">
    <name type="scientific">Theileria orientalis</name>
    <dbReference type="NCBI Taxonomy" id="68886"/>
    <lineage>
        <taxon>Eukaryota</taxon>
        <taxon>Sar</taxon>
        <taxon>Alveolata</taxon>
        <taxon>Apicomplexa</taxon>
        <taxon>Aconoidasida</taxon>
        <taxon>Piroplasmida</taxon>
        <taxon>Theileriidae</taxon>
        <taxon>Theileria</taxon>
    </lineage>
</organism>
<feature type="transmembrane region" description="Helical" evidence="1">
    <location>
        <begin position="72"/>
        <end position="91"/>
    </location>
</feature>
<feature type="transmembrane region" description="Helical" evidence="1">
    <location>
        <begin position="339"/>
        <end position="361"/>
    </location>
</feature>
<gene>
    <name evidence="2" type="ORF">MACK_000682</name>
</gene>
<feature type="transmembrane region" description="Helical" evidence="1">
    <location>
        <begin position="127"/>
        <end position="145"/>
    </location>
</feature>
<feature type="transmembrane region" description="Helical" evidence="1">
    <location>
        <begin position="308"/>
        <end position="327"/>
    </location>
</feature>
<evidence type="ECO:0000256" key="1">
    <source>
        <dbReference type="SAM" id="Phobius"/>
    </source>
</evidence>
<keyword evidence="1" id="KW-0812">Transmembrane</keyword>
<feature type="transmembrane region" description="Helical" evidence="1">
    <location>
        <begin position="799"/>
        <end position="824"/>
    </location>
</feature>
<accession>A0A976MAC7</accession>
<evidence type="ECO:0000313" key="2">
    <source>
        <dbReference type="EMBL" id="UKK00608.2"/>
    </source>
</evidence>
<keyword evidence="1" id="KW-1133">Transmembrane helix</keyword>
<feature type="transmembrane region" description="Helical" evidence="1">
    <location>
        <begin position="9"/>
        <end position="27"/>
    </location>
</feature>
<feature type="transmembrane region" description="Helical" evidence="1">
    <location>
        <begin position="283"/>
        <end position="301"/>
    </location>
</feature>